<accession>A0ABR1M1B3</accession>
<dbReference type="EMBL" id="JBBPEH010000003">
    <property type="protein sequence ID" value="KAK7541253.1"/>
    <property type="molecule type" value="Genomic_DNA"/>
</dbReference>
<reference evidence="2 3" key="1">
    <citation type="submission" date="2024-04" db="EMBL/GenBank/DDBJ databases">
        <title>Phyllosticta paracitricarpa is synonymous to the EU quarantine fungus P. citricarpa based on phylogenomic analyses.</title>
        <authorList>
            <consortium name="Lawrence Berkeley National Laboratory"/>
            <person name="Van ingen-buijs V.A."/>
            <person name="Van westerhoven A.C."/>
            <person name="Haridas S."/>
            <person name="Skiadas P."/>
            <person name="Martin F."/>
            <person name="Groenewald J.Z."/>
            <person name="Crous P.W."/>
            <person name="Seidl M.F."/>
        </authorList>
    </citation>
    <scope>NUCLEOTIDE SEQUENCE [LARGE SCALE GENOMIC DNA]</scope>
    <source>
        <strain evidence="2 3">CPC 17464</strain>
    </source>
</reference>
<evidence type="ECO:0000256" key="1">
    <source>
        <dbReference type="SAM" id="MobiDB-lite"/>
    </source>
</evidence>
<gene>
    <name evidence="2" type="ORF">J3D65DRAFT_665967</name>
</gene>
<sequence>METSAPQQIHSAGTPVSTETHRPSKAHSTCSSALAIIRVHTIALQGRFGIHLSHNSTSRYTIGSPGTFTQPSAHHTPRHFYKEPNQYAISQNPFEQPRQLSQEQQRPKIQATPDACAAGSINTQAKAPRQSVSSMPIPASSTIPVPNDEHGIPGPALRIDQNALVAKRESNGSEKGSAAGTRESREFRMWLKKTVDFDNFTAGTVN</sequence>
<protein>
    <submittedName>
        <fullName evidence="2">Uncharacterized protein</fullName>
    </submittedName>
</protein>
<feature type="compositionally biased region" description="Polar residues" evidence="1">
    <location>
        <begin position="1"/>
        <end position="18"/>
    </location>
</feature>
<name>A0ABR1M1B3_9PEZI</name>
<evidence type="ECO:0000313" key="2">
    <source>
        <dbReference type="EMBL" id="KAK7541253.1"/>
    </source>
</evidence>
<organism evidence="2 3">
    <name type="scientific">Phyllosticta citribraziliensis</name>
    <dbReference type="NCBI Taxonomy" id="989973"/>
    <lineage>
        <taxon>Eukaryota</taxon>
        <taxon>Fungi</taxon>
        <taxon>Dikarya</taxon>
        <taxon>Ascomycota</taxon>
        <taxon>Pezizomycotina</taxon>
        <taxon>Dothideomycetes</taxon>
        <taxon>Dothideomycetes incertae sedis</taxon>
        <taxon>Botryosphaeriales</taxon>
        <taxon>Phyllostictaceae</taxon>
        <taxon>Phyllosticta</taxon>
    </lineage>
</organism>
<dbReference type="GeneID" id="92035785"/>
<dbReference type="RefSeq" id="XP_066658184.1">
    <property type="nucleotide sequence ID" value="XM_066802879.1"/>
</dbReference>
<evidence type="ECO:0000313" key="3">
    <source>
        <dbReference type="Proteomes" id="UP001360953"/>
    </source>
</evidence>
<comment type="caution">
    <text evidence="2">The sequence shown here is derived from an EMBL/GenBank/DDBJ whole genome shotgun (WGS) entry which is preliminary data.</text>
</comment>
<proteinExistence type="predicted"/>
<dbReference type="Proteomes" id="UP001360953">
    <property type="component" value="Unassembled WGS sequence"/>
</dbReference>
<keyword evidence="3" id="KW-1185">Reference proteome</keyword>
<feature type="region of interest" description="Disordered" evidence="1">
    <location>
        <begin position="1"/>
        <end position="27"/>
    </location>
</feature>